<dbReference type="InterPro" id="IPR036028">
    <property type="entry name" value="SH3-like_dom_sf"/>
</dbReference>
<dbReference type="SMART" id="SM00055">
    <property type="entry name" value="FCH"/>
    <property type="match status" value="1"/>
</dbReference>
<dbReference type="InterPro" id="IPR011072">
    <property type="entry name" value="HR1_rho-bd"/>
</dbReference>
<keyword evidence="5" id="KW-1003">Cell membrane</keyword>
<feature type="compositionally biased region" description="Polar residues" evidence="13">
    <location>
        <begin position="446"/>
        <end position="464"/>
    </location>
</feature>
<evidence type="ECO:0000256" key="13">
    <source>
        <dbReference type="SAM" id="MobiDB-lite"/>
    </source>
</evidence>
<dbReference type="SMART" id="SM00326">
    <property type="entry name" value="SH3"/>
    <property type="match status" value="1"/>
</dbReference>
<evidence type="ECO:0000256" key="3">
    <source>
        <dbReference type="ARBA" id="ARBA00009426"/>
    </source>
</evidence>
<organism evidence="17 18">
    <name type="scientific">Ceratosolen solmsi marchali</name>
    <dbReference type="NCBI Taxonomy" id="326594"/>
    <lineage>
        <taxon>Eukaryota</taxon>
        <taxon>Metazoa</taxon>
        <taxon>Ecdysozoa</taxon>
        <taxon>Arthropoda</taxon>
        <taxon>Hexapoda</taxon>
        <taxon>Insecta</taxon>
        <taxon>Pterygota</taxon>
        <taxon>Neoptera</taxon>
        <taxon>Endopterygota</taxon>
        <taxon>Hymenoptera</taxon>
        <taxon>Apocrita</taxon>
        <taxon>Proctotrupomorpha</taxon>
        <taxon>Chalcidoidea</taxon>
        <taxon>Agaonidae</taxon>
        <taxon>Agaoninae</taxon>
        <taxon>Ceratosolen</taxon>
    </lineage>
</organism>
<dbReference type="RefSeq" id="XP_011506246.1">
    <property type="nucleotide sequence ID" value="XM_011507944.1"/>
</dbReference>
<dbReference type="PROSITE" id="PS51860">
    <property type="entry name" value="REM_1"/>
    <property type="match status" value="1"/>
</dbReference>
<dbReference type="InterPro" id="IPR057870">
    <property type="entry name" value="HR1_TOCA"/>
</dbReference>
<evidence type="ECO:0000313" key="17">
    <source>
        <dbReference type="Proteomes" id="UP000695007"/>
    </source>
</evidence>
<evidence type="ECO:0000256" key="2">
    <source>
        <dbReference type="ARBA" id="ARBA00004496"/>
    </source>
</evidence>
<evidence type="ECO:0000256" key="5">
    <source>
        <dbReference type="ARBA" id="ARBA00022475"/>
    </source>
</evidence>
<dbReference type="Proteomes" id="UP000695007">
    <property type="component" value="Unplaced"/>
</dbReference>
<dbReference type="Gene3D" id="2.30.30.40">
    <property type="entry name" value="SH3 Domains"/>
    <property type="match status" value="1"/>
</dbReference>
<evidence type="ECO:0000256" key="6">
    <source>
        <dbReference type="ARBA" id="ARBA00022490"/>
    </source>
</evidence>
<dbReference type="GO" id="GO:0005737">
    <property type="term" value="C:cytoplasm"/>
    <property type="evidence" value="ECO:0007669"/>
    <property type="project" value="UniProtKB-SubCell"/>
</dbReference>
<dbReference type="Pfam" id="PF00018">
    <property type="entry name" value="SH3_1"/>
    <property type="match status" value="1"/>
</dbReference>
<dbReference type="KEGG" id="csol:105368816"/>
<dbReference type="CDD" id="cd11619">
    <property type="entry name" value="HR1_CIP4-like"/>
    <property type="match status" value="1"/>
</dbReference>
<dbReference type="InterPro" id="IPR001060">
    <property type="entry name" value="FCH_dom"/>
</dbReference>
<dbReference type="PROSITE" id="PS50002">
    <property type="entry name" value="SH3"/>
    <property type="match status" value="1"/>
</dbReference>
<gene>
    <name evidence="18" type="primary">LOC105368816</name>
</gene>
<evidence type="ECO:0000256" key="1">
    <source>
        <dbReference type="ARBA" id="ARBA00004236"/>
    </source>
</evidence>
<feature type="coiled-coil region" evidence="12">
    <location>
        <begin position="129"/>
        <end position="159"/>
    </location>
</feature>
<dbReference type="Pfam" id="PF00611">
    <property type="entry name" value="FCH"/>
    <property type="match status" value="1"/>
</dbReference>
<dbReference type="GO" id="GO:0006897">
    <property type="term" value="P:endocytosis"/>
    <property type="evidence" value="ECO:0007669"/>
    <property type="project" value="UniProtKB-KW"/>
</dbReference>
<dbReference type="PANTHER" id="PTHR15735:SF12">
    <property type="entry name" value="CDC42-INTERACTING PROTEIN 4, ISOFORM B"/>
    <property type="match status" value="1"/>
</dbReference>
<dbReference type="AlphaFoldDB" id="A0AAJ7E3A0"/>
<evidence type="ECO:0000256" key="7">
    <source>
        <dbReference type="ARBA" id="ARBA00022583"/>
    </source>
</evidence>
<dbReference type="FunFam" id="2.30.30.40:FF:000203">
    <property type="entry name" value="Cdc42-interacting protein 4, isoform F"/>
    <property type="match status" value="1"/>
</dbReference>
<comment type="similarity">
    <text evidence="3">Belongs to the FNBP1 family.</text>
</comment>
<dbReference type="InterPro" id="IPR031160">
    <property type="entry name" value="F_BAR_dom"/>
</dbReference>
<evidence type="ECO:0000256" key="4">
    <source>
        <dbReference type="ARBA" id="ARBA00022443"/>
    </source>
</evidence>
<evidence type="ECO:0000259" key="14">
    <source>
        <dbReference type="PROSITE" id="PS50002"/>
    </source>
</evidence>
<keyword evidence="4 10" id="KW-0728">SH3 domain</keyword>
<proteinExistence type="inferred from homology"/>
<evidence type="ECO:0000313" key="18">
    <source>
        <dbReference type="RefSeq" id="XP_011506246.1"/>
    </source>
</evidence>
<dbReference type="CTD" id="38534"/>
<evidence type="ECO:0000256" key="10">
    <source>
        <dbReference type="PROSITE-ProRule" id="PRU00192"/>
    </source>
</evidence>
<name>A0AAJ7E3A0_9HYME</name>
<keyword evidence="7" id="KW-0254">Endocytosis</keyword>
<evidence type="ECO:0000259" key="16">
    <source>
        <dbReference type="PROSITE" id="PS51860"/>
    </source>
</evidence>
<accession>A0AAJ7E3A0</accession>
<dbReference type="GeneID" id="105368816"/>
<evidence type="ECO:0000256" key="11">
    <source>
        <dbReference type="PROSITE-ProRule" id="PRU01077"/>
    </source>
</evidence>
<feature type="compositionally biased region" description="Polar residues" evidence="13">
    <location>
        <begin position="499"/>
        <end position="529"/>
    </location>
</feature>
<dbReference type="CDD" id="cd11911">
    <property type="entry name" value="SH3_CIP4-like"/>
    <property type="match status" value="1"/>
</dbReference>
<dbReference type="Pfam" id="PF25610">
    <property type="entry name" value="HR1_TOCA"/>
    <property type="match status" value="1"/>
</dbReference>
<comment type="subcellular location">
    <subcellularLocation>
        <location evidence="1">Cell membrane</location>
    </subcellularLocation>
    <subcellularLocation>
        <location evidence="2">Cytoplasm</location>
    </subcellularLocation>
</comment>
<dbReference type="PANTHER" id="PTHR15735">
    <property type="entry name" value="FCH AND DOUBLE SH3 DOMAINS PROTEIN"/>
    <property type="match status" value="1"/>
</dbReference>
<dbReference type="Gene3D" id="1.20.1270.60">
    <property type="entry name" value="Arfaptin homology (AH) domain/BAR domain"/>
    <property type="match status" value="1"/>
</dbReference>
<evidence type="ECO:0000256" key="8">
    <source>
        <dbReference type="ARBA" id="ARBA00023054"/>
    </source>
</evidence>
<dbReference type="InterPro" id="IPR001452">
    <property type="entry name" value="SH3_domain"/>
</dbReference>
<evidence type="ECO:0000256" key="12">
    <source>
        <dbReference type="SAM" id="Coils"/>
    </source>
</evidence>
<keyword evidence="8 11" id="KW-0175">Coiled coil</keyword>
<sequence>MSWGTELWDQFENLSLHTQKGIDFLERYGHFIRDRCTIEEEYATKLRNLVKRYQPKKKEEEDYQYSPCRAFKKELNEVNDQAGQREVIAENLQANVLRELGILVKEFKEDRKKYLQEGVRLRTTLAGQIGNLERARKAYEKAFREAERASENYQKADADYDLSRSEVEKQRMNMNMKTQQSEEAKTEYAKQLQTTNDMQTLHYHTAMPEVFQHLQELDEKRIKNMRNYMLKSVEIERSVSPIITQCLDGIEKAANEINEKEDTFLVIERYKSGFQPPGDFPFEDLSAAKMLDSNSRFPQPAMQPIHNHLTVKGTVSGMKTKKRVGIFGIFSSNKKLIEVCIALKNNVPGYGDGAKEDFSDLPPNQRKKRLQQKLDDMQAKIQQETAARDALMKMKGVYEQNPALGDPMTIESQLSQSSNKLDKLGAELIKFQGYLDDAIKAGVSLSSPSQLQRKPTTNGSATRPLSSRRSSHSGGEESLSRSASDSSVSNANANQALNKKSTPGTPQPTHGSTNSPESGLGASRTSLPGSTGEEYYVDEVDAQPPLGTCKALYPFDATSEGSIPMYDGEELYMIELDQGDGWTRVRRISQPIEGFVPTSYIECHLYNT</sequence>
<dbReference type="SUPFAM" id="SSF103657">
    <property type="entry name" value="BAR/IMD domain-like"/>
    <property type="match status" value="1"/>
</dbReference>
<protein>
    <submittedName>
        <fullName evidence="18">Formin-binding protein 1-like</fullName>
    </submittedName>
</protein>
<dbReference type="FunFam" id="1.20.1270.60:FF:000002">
    <property type="entry name" value="Formin-binding protein 1-like isoform 1"/>
    <property type="match status" value="1"/>
</dbReference>
<evidence type="ECO:0000259" key="15">
    <source>
        <dbReference type="PROSITE" id="PS51741"/>
    </source>
</evidence>
<reference evidence="18" key="1">
    <citation type="submission" date="2025-08" db="UniProtKB">
        <authorList>
            <consortium name="RefSeq"/>
        </authorList>
    </citation>
    <scope>IDENTIFICATION</scope>
</reference>
<feature type="domain" description="REM-1" evidence="16">
    <location>
        <begin position="360"/>
        <end position="437"/>
    </location>
</feature>
<dbReference type="CDD" id="cd07653">
    <property type="entry name" value="F-BAR_CIP4-like"/>
    <property type="match status" value="1"/>
</dbReference>
<feature type="compositionally biased region" description="Low complexity" evidence="13">
    <location>
        <begin position="480"/>
        <end position="498"/>
    </location>
</feature>
<dbReference type="Gene3D" id="6.10.140.470">
    <property type="match status" value="1"/>
</dbReference>
<evidence type="ECO:0000256" key="9">
    <source>
        <dbReference type="ARBA" id="ARBA00023136"/>
    </source>
</evidence>
<keyword evidence="9" id="KW-0472">Membrane</keyword>
<feature type="coiled-coil region" evidence="12">
    <location>
        <begin position="367"/>
        <end position="394"/>
    </location>
</feature>
<dbReference type="SUPFAM" id="SSF50044">
    <property type="entry name" value="SH3-domain"/>
    <property type="match status" value="1"/>
</dbReference>
<keyword evidence="6" id="KW-0963">Cytoplasm</keyword>
<dbReference type="InterPro" id="IPR027267">
    <property type="entry name" value="AH/BAR_dom_sf"/>
</dbReference>
<dbReference type="GO" id="GO:0007165">
    <property type="term" value="P:signal transduction"/>
    <property type="evidence" value="ECO:0007669"/>
    <property type="project" value="InterPro"/>
</dbReference>
<dbReference type="PROSITE" id="PS51741">
    <property type="entry name" value="F_BAR"/>
    <property type="match status" value="1"/>
</dbReference>
<feature type="domain" description="SH3" evidence="14">
    <location>
        <begin position="544"/>
        <end position="606"/>
    </location>
</feature>
<feature type="region of interest" description="Disordered" evidence="13">
    <location>
        <begin position="446"/>
        <end position="532"/>
    </location>
</feature>
<dbReference type="GO" id="GO:0005886">
    <property type="term" value="C:plasma membrane"/>
    <property type="evidence" value="ECO:0007669"/>
    <property type="project" value="UniProtKB-SubCell"/>
</dbReference>
<keyword evidence="17" id="KW-1185">Reference proteome</keyword>
<feature type="domain" description="F-BAR" evidence="15">
    <location>
        <begin position="1"/>
        <end position="262"/>
    </location>
</feature>